<name>A0ABD5RM60_9EURY</name>
<reference evidence="2 3" key="1">
    <citation type="journal article" date="2019" name="Int. J. Syst. Evol. Microbiol.">
        <title>The Global Catalogue of Microorganisms (GCM) 10K type strain sequencing project: providing services to taxonomists for standard genome sequencing and annotation.</title>
        <authorList>
            <consortium name="The Broad Institute Genomics Platform"/>
            <consortium name="The Broad Institute Genome Sequencing Center for Infectious Disease"/>
            <person name="Wu L."/>
            <person name="Ma J."/>
        </authorList>
    </citation>
    <scope>NUCLEOTIDE SEQUENCE [LARGE SCALE GENOMIC DNA]</scope>
    <source>
        <strain evidence="2 3">CGMCC 1.12543</strain>
    </source>
</reference>
<evidence type="ECO:0000313" key="2">
    <source>
        <dbReference type="EMBL" id="MFC5971290.1"/>
    </source>
</evidence>
<gene>
    <name evidence="2" type="ORF">ACFPYI_08120</name>
</gene>
<dbReference type="Gene3D" id="3.10.490.10">
    <property type="entry name" value="Gamma-glutamyl cyclotransferase-like"/>
    <property type="match status" value="1"/>
</dbReference>
<evidence type="ECO:0000259" key="1">
    <source>
        <dbReference type="Pfam" id="PF06094"/>
    </source>
</evidence>
<dbReference type="RefSeq" id="WP_247414196.1">
    <property type="nucleotide sequence ID" value="NZ_JALLGW010000001.1"/>
</dbReference>
<dbReference type="CDD" id="cd06661">
    <property type="entry name" value="GGCT_like"/>
    <property type="match status" value="1"/>
</dbReference>
<keyword evidence="3" id="KW-1185">Reference proteome</keyword>
<accession>A0ABD5RM60</accession>
<dbReference type="InterPro" id="IPR009288">
    <property type="entry name" value="AIG2-like_dom"/>
</dbReference>
<proteinExistence type="predicted"/>
<dbReference type="InterPro" id="IPR036568">
    <property type="entry name" value="GGCT-like_sf"/>
</dbReference>
<dbReference type="InterPro" id="IPR013024">
    <property type="entry name" value="GGCT-like"/>
</dbReference>
<dbReference type="EMBL" id="JBHSQH010000001">
    <property type="protein sequence ID" value="MFC5971290.1"/>
    <property type="molecule type" value="Genomic_DNA"/>
</dbReference>
<feature type="domain" description="Gamma-glutamylcyclotransferase AIG2-like" evidence="1">
    <location>
        <begin position="3"/>
        <end position="92"/>
    </location>
</feature>
<sequence>MNVFVYGTLTDPENVSDVLDSFTFGPDATLAGCHPVEGAYPTLAPGGETVGRILRTPNVRTLDAYEGVDRDLYVRASVPGPNGQCAVYVGDPDRLEADATWPGEGSFADRVTRYLREQDVRVHAEEE</sequence>
<protein>
    <submittedName>
        <fullName evidence="2">Gamma-glutamylcyclotransferase</fullName>
    </submittedName>
</protein>
<evidence type="ECO:0000313" key="3">
    <source>
        <dbReference type="Proteomes" id="UP001596099"/>
    </source>
</evidence>
<organism evidence="2 3">
    <name type="scientific">Halomarina salina</name>
    <dbReference type="NCBI Taxonomy" id="1872699"/>
    <lineage>
        <taxon>Archaea</taxon>
        <taxon>Methanobacteriati</taxon>
        <taxon>Methanobacteriota</taxon>
        <taxon>Stenosarchaea group</taxon>
        <taxon>Halobacteria</taxon>
        <taxon>Halobacteriales</taxon>
        <taxon>Natronomonadaceae</taxon>
        <taxon>Halomarina</taxon>
    </lineage>
</organism>
<comment type="caution">
    <text evidence="2">The sequence shown here is derived from an EMBL/GenBank/DDBJ whole genome shotgun (WGS) entry which is preliminary data.</text>
</comment>
<dbReference type="SUPFAM" id="SSF110857">
    <property type="entry name" value="Gamma-glutamyl cyclotransferase-like"/>
    <property type="match status" value="1"/>
</dbReference>
<dbReference type="Proteomes" id="UP001596099">
    <property type="component" value="Unassembled WGS sequence"/>
</dbReference>
<dbReference type="Pfam" id="PF06094">
    <property type="entry name" value="GGACT"/>
    <property type="match status" value="1"/>
</dbReference>
<dbReference type="AlphaFoldDB" id="A0ABD5RM60"/>